<dbReference type="InterPro" id="IPR051677">
    <property type="entry name" value="AfsR-DnrI-RedD_regulator"/>
</dbReference>
<evidence type="ECO:0000256" key="2">
    <source>
        <dbReference type="ARBA" id="ARBA00023012"/>
    </source>
</evidence>
<evidence type="ECO:0000259" key="7">
    <source>
        <dbReference type="PROSITE" id="PS51755"/>
    </source>
</evidence>
<dbReference type="InterPro" id="IPR011990">
    <property type="entry name" value="TPR-like_helical_dom_sf"/>
</dbReference>
<dbReference type="InterPro" id="IPR036388">
    <property type="entry name" value="WH-like_DNA-bd_sf"/>
</dbReference>
<dbReference type="PROSITE" id="PS51755">
    <property type="entry name" value="OMPR_PHOB"/>
    <property type="match status" value="1"/>
</dbReference>
<organism evidence="8 9">
    <name type="scientific">Streptomyces populi</name>
    <dbReference type="NCBI Taxonomy" id="2058924"/>
    <lineage>
        <taxon>Bacteria</taxon>
        <taxon>Bacillati</taxon>
        <taxon>Actinomycetota</taxon>
        <taxon>Actinomycetes</taxon>
        <taxon>Kitasatosporales</taxon>
        <taxon>Streptomycetaceae</taxon>
        <taxon>Streptomyces</taxon>
    </lineage>
</organism>
<accession>A0A2I0SKK7</accession>
<keyword evidence="9" id="KW-1185">Reference proteome</keyword>
<dbReference type="InterPro" id="IPR005158">
    <property type="entry name" value="BTAD"/>
</dbReference>
<dbReference type="OrthoDB" id="4336084at2"/>
<sequence>MQVNLLGAMEIIEDGISVVLAGEKLRAIIATLALSPGVSVSSNDLIDELWGERPPKNAANSLQSHIARLRRILAEGSGKPQVREIIETSSSGYILRIGARDVDALRFEQSVASTERISHVPQQVADRLDQALALWRGPALLDAGPGMICRTAYAGLEETRLIAHERLIDARLALGEYQGTVPEIEQLYMQYPLRERFCEQFMTALYHSGRQAEALDAYQRTRHRLAHDLGLEPSERLQTRFQRILNHSRAGR</sequence>
<evidence type="ECO:0000313" key="9">
    <source>
        <dbReference type="Proteomes" id="UP000236178"/>
    </source>
</evidence>
<proteinExistence type="inferred from homology"/>
<keyword evidence="4 6" id="KW-0238">DNA-binding</keyword>
<dbReference type="GO" id="GO:0003677">
    <property type="term" value="F:DNA binding"/>
    <property type="evidence" value="ECO:0007669"/>
    <property type="project" value="UniProtKB-UniRule"/>
</dbReference>
<keyword evidence="5" id="KW-0804">Transcription</keyword>
<dbReference type="Pfam" id="PF03704">
    <property type="entry name" value="BTAD"/>
    <property type="match status" value="1"/>
</dbReference>
<name>A0A2I0SKK7_9ACTN</name>
<evidence type="ECO:0000313" key="8">
    <source>
        <dbReference type="EMBL" id="PKT70441.1"/>
    </source>
</evidence>
<keyword evidence="3" id="KW-0805">Transcription regulation</keyword>
<dbReference type="EMBL" id="PJOS01000051">
    <property type="protein sequence ID" value="PKT70441.1"/>
    <property type="molecule type" value="Genomic_DNA"/>
</dbReference>
<dbReference type="Proteomes" id="UP000236178">
    <property type="component" value="Unassembled WGS sequence"/>
</dbReference>
<keyword evidence="2" id="KW-0902">Two-component regulatory system</keyword>
<dbReference type="SMART" id="SM01043">
    <property type="entry name" value="BTAD"/>
    <property type="match status" value="1"/>
</dbReference>
<dbReference type="Gene3D" id="1.25.40.10">
    <property type="entry name" value="Tetratricopeptide repeat domain"/>
    <property type="match status" value="1"/>
</dbReference>
<protein>
    <recommendedName>
        <fullName evidence="7">OmpR/PhoB-type domain-containing protein</fullName>
    </recommendedName>
</protein>
<evidence type="ECO:0000256" key="4">
    <source>
        <dbReference type="ARBA" id="ARBA00023125"/>
    </source>
</evidence>
<evidence type="ECO:0000256" key="3">
    <source>
        <dbReference type="ARBA" id="ARBA00023015"/>
    </source>
</evidence>
<dbReference type="InterPro" id="IPR001867">
    <property type="entry name" value="OmpR/PhoB-type_DNA-bd"/>
</dbReference>
<dbReference type="Gene3D" id="1.10.10.10">
    <property type="entry name" value="Winged helix-like DNA-binding domain superfamily/Winged helix DNA-binding domain"/>
    <property type="match status" value="1"/>
</dbReference>
<dbReference type="Pfam" id="PF00486">
    <property type="entry name" value="Trans_reg_C"/>
    <property type="match status" value="1"/>
</dbReference>
<dbReference type="GO" id="GO:0000160">
    <property type="term" value="P:phosphorelay signal transduction system"/>
    <property type="evidence" value="ECO:0007669"/>
    <property type="project" value="UniProtKB-KW"/>
</dbReference>
<evidence type="ECO:0000256" key="6">
    <source>
        <dbReference type="PROSITE-ProRule" id="PRU01091"/>
    </source>
</evidence>
<evidence type="ECO:0000256" key="5">
    <source>
        <dbReference type="ARBA" id="ARBA00023163"/>
    </source>
</evidence>
<dbReference type="CDD" id="cd15831">
    <property type="entry name" value="BTAD"/>
    <property type="match status" value="1"/>
</dbReference>
<dbReference type="AlphaFoldDB" id="A0A2I0SKK7"/>
<dbReference type="SMART" id="SM00862">
    <property type="entry name" value="Trans_reg_C"/>
    <property type="match status" value="1"/>
</dbReference>
<dbReference type="SUPFAM" id="SSF46894">
    <property type="entry name" value="C-terminal effector domain of the bipartite response regulators"/>
    <property type="match status" value="1"/>
</dbReference>
<comment type="similarity">
    <text evidence="1">Belongs to the AfsR/DnrI/RedD regulatory family.</text>
</comment>
<dbReference type="PANTHER" id="PTHR35807:SF1">
    <property type="entry name" value="TRANSCRIPTIONAL REGULATOR REDD"/>
    <property type="match status" value="1"/>
</dbReference>
<dbReference type="SUPFAM" id="SSF48452">
    <property type="entry name" value="TPR-like"/>
    <property type="match status" value="1"/>
</dbReference>
<comment type="caution">
    <text evidence="8">The sequence shown here is derived from an EMBL/GenBank/DDBJ whole genome shotgun (WGS) entry which is preliminary data.</text>
</comment>
<gene>
    <name evidence="8" type="ORF">CW362_24595</name>
</gene>
<evidence type="ECO:0000256" key="1">
    <source>
        <dbReference type="ARBA" id="ARBA00005820"/>
    </source>
</evidence>
<feature type="domain" description="OmpR/PhoB-type" evidence="7">
    <location>
        <begin position="1"/>
        <end position="97"/>
    </location>
</feature>
<dbReference type="InterPro" id="IPR016032">
    <property type="entry name" value="Sig_transdc_resp-reg_C-effctor"/>
</dbReference>
<dbReference type="PANTHER" id="PTHR35807">
    <property type="entry name" value="TRANSCRIPTIONAL REGULATOR REDD-RELATED"/>
    <property type="match status" value="1"/>
</dbReference>
<dbReference type="GO" id="GO:0006355">
    <property type="term" value="P:regulation of DNA-templated transcription"/>
    <property type="evidence" value="ECO:0007669"/>
    <property type="project" value="InterPro"/>
</dbReference>
<feature type="DNA-binding region" description="OmpR/PhoB-type" evidence="6">
    <location>
        <begin position="1"/>
        <end position="97"/>
    </location>
</feature>
<reference evidence="8 9" key="1">
    <citation type="submission" date="2017-12" db="EMBL/GenBank/DDBJ databases">
        <title>Streptomyces populusis sp. nov., a novel endophytic actinobacterium isolated from stems of Populus adenopoda Maxim.</title>
        <authorList>
            <person name="Wang Z."/>
        </authorList>
    </citation>
    <scope>NUCLEOTIDE SEQUENCE [LARGE SCALE GENOMIC DNA]</scope>
    <source>
        <strain evidence="8 9">A249</strain>
    </source>
</reference>